<proteinExistence type="predicted"/>
<dbReference type="Proteomes" id="UP000011864">
    <property type="component" value="Chromosome"/>
</dbReference>
<accession>K7A9J2</accession>
<dbReference type="RefSeq" id="WP_007640569.1">
    <property type="nucleotide sequence ID" value="NC_020514.1"/>
</dbReference>
<name>K7A9J2_9ALTE</name>
<reference evidence="1 2" key="1">
    <citation type="journal article" date="2013" name="Genome Announc.">
        <title>Complete Genome Sequence of Glaciecola psychrophila Strain 170T.</title>
        <authorList>
            <person name="Yin J."/>
            <person name="Chen J."/>
            <person name="Liu G."/>
            <person name="Yu Y."/>
            <person name="Song L."/>
            <person name="Wang X."/>
            <person name="Qu X."/>
        </authorList>
    </citation>
    <scope>NUCLEOTIDE SEQUENCE [LARGE SCALE GENOMIC DNA]</scope>
    <source>
        <strain evidence="1 2">170</strain>
    </source>
</reference>
<evidence type="ECO:0008006" key="3">
    <source>
        <dbReference type="Google" id="ProtNLM"/>
    </source>
</evidence>
<gene>
    <name evidence="1" type="ORF">C427_0624</name>
</gene>
<protein>
    <recommendedName>
        <fullName evidence="3">HEPN domain-containing protein</fullName>
    </recommendedName>
</protein>
<evidence type="ECO:0000313" key="1">
    <source>
        <dbReference type="EMBL" id="AGH42734.1"/>
    </source>
</evidence>
<sequence length="150" mass="17689">MKDETQERYVFFRFAIQDFFECAETLELLESSDNNEIKMALFKAAVIAYARPFSGNKAVHKKHNWRLDENWVTDLEVHRLAIEYRSKLFAHTDIPYLSPSLAKIGNRLPISMRGTYFEKYMELVEPLAMLSKSMISVLKNKTKEYEVKHF</sequence>
<evidence type="ECO:0000313" key="2">
    <source>
        <dbReference type="Proteomes" id="UP000011864"/>
    </source>
</evidence>
<dbReference type="HOGENOM" id="CLU_1738776_0_0_6"/>
<dbReference type="KEGG" id="gps:C427_0624"/>
<keyword evidence="2" id="KW-1185">Reference proteome</keyword>
<organism evidence="1 2">
    <name type="scientific">Paraglaciecola psychrophila 170</name>
    <dbReference type="NCBI Taxonomy" id="1129794"/>
    <lineage>
        <taxon>Bacteria</taxon>
        <taxon>Pseudomonadati</taxon>
        <taxon>Pseudomonadota</taxon>
        <taxon>Gammaproteobacteria</taxon>
        <taxon>Alteromonadales</taxon>
        <taxon>Alteromonadaceae</taxon>
        <taxon>Paraglaciecola</taxon>
    </lineage>
</organism>
<dbReference type="EMBL" id="CP003837">
    <property type="protein sequence ID" value="AGH42734.1"/>
    <property type="molecule type" value="Genomic_DNA"/>
</dbReference>
<dbReference type="AlphaFoldDB" id="K7A9J2"/>
<dbReference type="PATRIC" id="fig|1129794.4.peg.619"/>
<dbReference type="OrthoDB" id="7856302at2"/>